<evidence type="ECO:0000259" key="1">
    <source>
        <dbReference type="Pfam" id="PF03625"/>
    </source>
</evidence>
<keyword evidence="3" id="KW-1185">Reference proteome</keyword>
<dbReference type="OrthoDB" id="9799367at2"/>
<dbReference type="Pfam" id="PF03625">
    <property type="entry name" value="DUF302"/>
    <property type="match status" value="1"/>
</dbReference>
<feature type="domain" description="DUF302" evidence="1">
    <location>
        <begin position="37"/>
        <end position="98"/>
    </location>
</feature>
<proteinExistence type="predicted"/>
<dbReference type="Gene3D" id="3.30.310.70">
    <property type="entry name" value="TT1751-like domain"/>
    <property type="match status" value="1"/>
</dbReference>
<dbReference type="InterPro" id="IPR005180">
    <property type="entry name" value="DUF302"/>
</dbReference>
<dbReference type="CDD" id="cd14797">
    <property type="entry name" value="DUF302"/>
    <property type="match status" value="1"/>
</dbReference>
<reference evidence="3" key="1">
    <citation type="submission" date="2016-10" db="EMBL/GenBank/DDBJ databases">
        <authorList>
            <person name="Varghese N."/>
            <person name="Submissions S."/>
        </authorList>
    </citation>
    <scope>NUCLEOTIDE SEQUENCE [LARGE SCALE GENOMIC DNA]</scope>
    <source>
        <strain evidence="3">Gh-48</strain>
    </source>
</reference>
<gene>
    <name evidence="2" type="ORF">SAMN05192574_105392</name>
</gene>
<dbReference type="SUPFAM" id="SSF103247">
    <property type="entry name" value="TT1751-like"/>
    <property type="match status" value="1"/>
</dbReference>
<evidence type="ECO:0000313" key="3">
    <source>
        <dbReference type="Proteomes" id="UP000198942"/>
    </source>
</evidence>
<evidence type="ECO:0000313" key="2">
    <source>
        <dbReference type="EMBL" id="SEO12423.1"/>
    </source>
</evidence>
<dbReference type="AlphaFoldDB" id="A0A1H8M4X3"/>
<dbReference type="EMBL" id="FOCL01000005">
    <property type="protein sequence ID" value="SEO12423.1"/>
    <property type="molecule type" value="Genomic_DNA"/>
</dbReference>
<sequence>MNNNGVIIRRSPLPVKETIDKIMEALSKNGATIYLRINQQSEANKAGIILNPLEFILFGNPKRGGEVMQENPVAALDLPLKIIAWQDDELKTWVYFNDAVYLQSRFSLSHEVTELIDMDPVVIRILQQ</sequence>
<name>A0A1H8M4X3_9SPHI</name>
<dbReference type="RefSeq" id="WP_091212246.1">
    <property type="nucleotide sequence ID" value="NZ_FOCL01000005.1"/>
</dbReference>
<organism evidence="2 3">
    <name type="scientific">Mucilaginibacter gossypiicola</name>
    <dbReference type="NCBI Taxonomy" id="551995"/>
    <lineage>
        <taxon>Bacteria</taxon>
        <taxon>Pseudomonadati</taxon>
        <taxon>Bacteroidota</taxon>
        <taxon>Sphingobacteriia</taxon>
        <taxon>Sphingobacteriales</taxon>
        <taxon>Sphingobacteriaceae</taxon>
        <taxon>Mucilaginibacter</taxon>
    </lineage>
</organism>
<dbReference type="PANTHER" id="PTHR38342:SF2">
    <property type="entry name" value="INNER MEMBRANE OR EXPORTED"/>
    <property type="match status" value="1"/>
</dbReference>
<protein>
    <submittedName>
        <fullName evidence="2">Uncharacterized conserved protein, DUF302 family</fullName>
    </submittedName>
</protein>
<accession>A0A1H8M4X3</accession>
<dbReference type="PANTHER" id="PTHR38342">
    <property type="entry name" value="SLR5037 PROTEIN"/>
    <property type="match status" value="1"/>
</dbReference>
<dbReference type="STRING" id="551995.SAMN05192574_105392"/>
<dbReference type="InterPro" id="IPR035923">
    <property type="entry name" value="TT1751-like_sf"/>
</dbReference>
<dbReference type="Proteomes" id="UP000198942">
    <property type="component" value="Unassembled WGS sequence"/>
</dbReference>